<feature type="region of interest" description="Disordered" evidence="1">
    <location>
        <begin position="94"/>
        <end position="122"/>
    </location>
</feature>
<dbReference type="OrthoDB" id="415724at2759"/>
<evidence type="ECO:0000256" key="1">
    <source>
        <dbReference type="SAM" id="MobiDB-lite"/>
    </source>
</evidence>
<gene>
    <name evidence="3" type="primary">LOC107956141</name>
</gene>
<sequence length="205" mass="23008">MGGIDIDLNITPDIDVVGGEEEGDSNHWDEEVDSDGDPELDDVPDDIDDEDVNNDGNIDASSVGEQMRFSSIQKVGLTHRITLSNLPIVKLSGRSKHAEHDEANSRVHTSEHVTSSNIPIPPTQEQELKNMFFGFMNQWFNEFMQERNQAQQPPPHTVPFVEPPIAPPPPPVIESSKRTLIEKLRKCGTEEFRGRLDDDPVKVEY</sequence>
<organism evidence="2 3">
    <name type="scientific">Gossypium hirsutum</name>
    <name type="common">Upland cotton</name>
    <name type="synonym">Gossypium mexicanum</name>
    <dbReference type="NCBI Taxonomy" id="3635"/>
    <lineage>
        <taxon>Eukaryota</taxon>
        <taxon>Viridiplantae</taxon>
        <taxon>Streptophyta</taxon>
        <taxon>Embryophyta</taxon>
        <taxon>Tracheophyta</taxon>
        <taxon>Spermatophyta</taxon>
        <taxon>Magnoliopsida</taxon>
        <taxon>eudicotyledons</taxon>
        <taxon>Gunneridae</taxon>
        <taxon>Pentapetalae</taxon>
        <taxon>rosids</taxon>
        <taxon>malvids</taxon>
        <taxon>Malvales</taxon>
        <taxon>Malvaceae</taxon>
        <taxon>Malvoideae</taxon>
        <taxon>Gossypium</taxon>
    </lineage>
</organism>
<dbReference type="Proteomes" id="UP000818029">
    <property type="component" value="Chromosome D07"/>
</dbReference>
<reference evidence="2" key="1">
    <citation type="journal article" date="2020" name="Nat. Genet.">
        <title>Genomic diversifications of five Gossypium allopolyploid species and their impact on cotton improvement.</title>
        <authorList>
            <person name="Chen Z.J."/>
            <person name="Sreedasyam A."/>
            <person name="Ando A."/>
            <person name="Song Q."/>
            <person name="De Santiago L.M."/>
            <person name="Hulse-Kemp A.M."/>
            <person name="Ding M."/>
            <person name="Ye W."/>
            <person name="Kirkbride R.C."/>
            <person name="Jenkins J."/>
            <person name="Plott C."/>
            <person name="Lovell J."/>
            <person name="Lin Y.M."/>
            <person name="Vaughn R."/>
            <person name="Liu B."/>
            <person name="Simpson S."/>
            <person name="Scheffler B.E."/>
            <person name="Wen L."/>
            <person name="Saski C.A."/>
            <person name="Grover C.E."/>
            <person name="Hu G."/>
            <person name="Conover J.L."/>
            <person name="Carlson J.W."/>
            <person name="Shu S."/>
            <person name="Boston L.B."/>
            <person name="Williams M."/>
            <person name="Peterson D.G."/>
            <person name="McGee K."/>
            <person name="Jones D.C."/>
            <person name="Wendel J.F."/>
            <person name="Stelly D.M."/>
            <person name="Grimwood J."/>
            <person name="Schmutz J."/>
        </authorList>
    </citation>
    <scope>NUCLEOTIDE SEQUENCE [LARGE SCALE GENOMIC DNA]</scope>
    <source>
        <strain evidence="2">cv. TM-1</strain>
    </source>
</reference>
<dbReference type="PaxDb" id="3635-A0A1U8P8A4"/>
<evidence type="ECO:0000313" key="3">
    <source>
        <dbReference type="RefSeq" id="XP_016747365.1"/>
    </source>
</evidence>
<keyword evidence="2" id="KW-1185">Reference proteome</keyword>
<reference evidence="3" key="2">
    <citation type="submission" date="2025-08" db="UniProtKB">
        <authorList>
            <consortium name="RefSeq"/>
        </authorList>
    </citation>
    <scope>IDENTIFICATION</scope>
</reference>
<name>A0A1U8P8A4_GOSHI</name>
<dbReference type="RefSeq" id="XP_016747365.1">
    <property type="nucleotide sequence ID" value="XM_016891876.1"/>
</dbReference>
<dbReference type="AlphaFoldDB" id="A0A1U8P8A4"/>
<evidence type="ECO:0000313" key="2">
    <source>
        <dbReference type="Proteomes" id="UP000818029"/>
    </source>
</evidence>
<feature type="compositionally biased region" description="Acidic residues" evidence="1">
    <location>
        <begin position="30"/>
        <end position="53"/>
    </location>
</feature>
<dbReference type="GeneID" id="107956141"/>
<proteinExistence type="predicted"/>
<feature type="region of interest" description="Disordered" evidence="1">
    <location>
        <begin position="1"/>
        <end position="64"/>
    </location>
</feature>
<dbReference type="KEGG" id="ghi:107956141"/>
<feature type="compositionally biased region" description="Basic and acidic residues" evidence="1">
    <location>
        <begin position="96"/>
        <end position="111"/>
    </location>
</feature>
<accession>A0A1U8P8A4</accession>
<protein>
    <submittedName>
        <fullName evidence="3">rRNA biogenesis protein rrp36-like</fullName>
    </submittedName>
</protein>